<evidence type="ECO:0000256" key="3">
    <source>
        <dbReference type="ARBA" id="ARBA00022989"/>
    </source>
</evidence>
<gene>
    <name evidence="7" type="ORF">FWK35_00010846</name>
</gene>
<keyword evidence="8" id="KW-1185">Reference proteome</keyword>
<feature type="transmembrane region" description="Helical" evidence="5">
    <location>
        <begin position="304"/>
        <end position="325"/>
    </location>
</feature>
<keyword evidence="4 5" id="KW-0472">Membrane</keyword>
<evidence type="ECO:0000256" key="5">
    <source>
        <dbReference type="SAM" id="Phobius"/>
    </source>
</evidence>
<comment type="subcellular location">
    <subcellularLocation>
        <location evidence="1">Membrane</location>
        <topology evidence="1">Multi-pass membrane protein</topology>
    </subcellularLocation>
</comment>
<dbReference type="Proteomes" id="UP000478052">
    <property type="component" value="Unassembled WGS sequence"/>
</dbReference>
<proteinExistence type="predicted"/>
<keyword evidence="2 5" id="KW-0812">Transmembrane</keyword>
<evidence type="ECO:0000313" key="7">
    <source>
        <dbReference type="EMBL" id="KAF0762317.1"/>
    </source>
</evidence>
<comment type="caution">
    <text evidence="7">The sequence shown here is derived from an EMBL/GenBank/DDBJ whole genome shotgun (WGS) entry which is preliminary data.</text>
</comment>
<feature type="transmembrane region" description="Helical" evidence="5">
    <location>
        <begin position="157"/>
        <end position="177"/>
    </location>
</feature>
<dbReference type="InterPro" id="IPR013057">
    <property type="entry name" value="AA_transpt_TM"/>
</dbReference>
<dbReference type="AlphaFoldDB" id="A0A6G0YW66"/>
<accession>A0A6G0YW66</accession>
<evidence type="ECO:0000256" key="1">
    <source>
        <dbReference type="ARBA" id="ARBA00004141"/>
    </source>
</evidence>
<sequence length="372" mass="41275">METNKLSKKENKTNGDAQLTMVEMGEVNHCSRPSISGENKRSGYLVTLMHFIKGNIGCGMLAMGEAFKYGGLYLTLCILLYVWLISVYNMHVLTTLSKKVQNRLQTKRAPSFGDTVENAFKMSDKWIFRSISNNISCSGPSAENVRYSYAKWSELPTMFGIIMFSFEGIGLVLPLFAEIDDDKKFTSCFGVLNFGMVAVMMLNVPLGMTGYSKWGEDVKSSLTLNLPHDHELTQFVIIMMILGIACSYALQFYPAAVIVYSDLEKSYGPFNHPAIWDYSIRICICLVTYLAASTVPHLDLFMSLVGSITCVALTMIFPALSNLAFRTKDKGSFFSTFLDMVTILTAVIGSVTGIYANTTAIYEAFSQNHSNG</sequence>
<dbReference type="PANTHER" id="PTHR22950">
    <property type="entry name" value="AMINO ACID TRANSPORTER"/>
    <property type="match status" value="1"/>
</dbReference>
<keyword evidence="3 5" id="KW-1133">Transmembrane helix</keyword>
<dbReference type="OrthoDB" id="1684102at2759"/>
<evidence type="ECO:0000256" key="2">
    <source>
        <dbReference type="ARBA" id="ARBA00022692"/>
    </source>
</evidence>
<evidence type="ECO:0000313" key="8">
    <source>
        <dbReference type="Proteomes" id="UP000478052"/>
    </source>
</evidence>
<protein>
    <submittedName>
        <fullName evidence="7">Proton-coupled amino acid transporter 2-like isoform X2</fullName>
    </submittedName>
</protein>
<feature type="transmembrane region" description="Helical" evidence="5">
    <location>
        <begin position="70"/>
        <end position="88"/>
    </location>
</feature>
<feature type="transmembrane region" description="Helical" evidence="5">
    <location>
        <begin position="274"/>
        <end position="292"/>
    </location>
</feature>
<feature type="domain" description="Amino acid transporter transmembrane" evidence="6">
    <location>
        <begin position="43"/>
        <end position="120"/>
    </location>
</feature>
<dbReference type="GO" id="GO:0005774">
    <property type="term" value="C:vacuolar membrane"/>
    <property type="evidence" value="ECO:0007669"/>
    <property type="project" value="TreeGrafter"/>
</dbReference>
<organism evidence="7 8">
    <name type="scientific">Aphis craccivora</name>
    <name type="common">Cowpea aphid</name>
    <dbReference type="NCBI Taxonomy" id="307492"/>
    <lineage>
        <taxon>Eukaryota</taxon>
        <taxon>Metazoa</taxon>
        <taxon>Ecdysozoa</taxon>
        <taxon>Arthropoda</taxon>
        <taxon>Hexapoda</taxon>
        <taxon>Insecta</taxon>
        <taxon>Pterygota</taxon>
        <taxon>Neoptera</taxon>
        <taxon>Paraneoptera</taxon>
        <taxon>Hemiptera</taxon>
        <taxon>Sternorrhyncha</taxon>
        <taxon>Aphidomorpha</taxon>
        <taxon>Aphidoidea</taxon>
        <taxon>Aphididae</taxon>
        <taxon>Aphidini</taxon>
        <taxon>Aphis</taxon>
        <taxon>Aphis</taxon>
    </lineage>
</organism>
<feature type="transmembrane region" description="Helical" evidence="5">
    <location>
        <begin position="232"/>
        <end position="253"/>
    </location>
</feature>
<evidence type="ECO:0000256" key="4">
    <source>
        <dbReference type="ARBA" id="ARBA00023136"/>
    </source>
</evidence>
<dbReference type="EMBL" id="VUJU01002172">
    <property type="protein sequence ID" value="KAF0762317.1"/>
    <property type="molecule type" value="Genomic_DNA"/>
</dbReference>
<evidence type="ECO:0000259" key="6">
    <source>
        <dbReference type="Pfam" id="PF01490"/>
    </source>
</evidence>
<feature type="domain" description="Amino acid transporter transmembrane" evidence="6">
    <location>
        <begin position="150"/>
        <end position="356"/>
    </location>
</feature>
<dbReference type="PANTHER" id="PTHR22950:SF349">
    <property type="entry name" value="AMINO ACID TRANSPORTER TRANSMEMBRANE DOMAIN-CONTAINING PROTEIN"/>
    <property type="match status" value="1"/>
</dbReference>
<name>A0A6G0YW66_APHCR</name>
<feature type="transmembrane region" description="Helical" evidence="5">
    <location>
        <begin position="337"/>
        <end position="356"/>
    </location>
</feature>
<dbReference type="Pfam" id="PF01490">
    <property type="entry name" value="Aa_trans"/>
    <property type="match status" value="2"/>
</dbReference>
<dbReference type="GO" id="GO:0015179">
    <property type="term" value="F:L-amino acid transmembrane transporter activity"/>
    <property type="evidence" value="ECO:0007669"/>
    <property type="project" value="TreeGrafter"/>
</dbReference>
<reference evidence="7 8" key="1">
    <citation type="submission" date="2019-08" db="EMBL/GenBank/DDBJ databases">
        <title>Whole genome of Aphis craccivora.</title>
        <authorList>
            <person name="Voronova N.V."/>
            <person name="Shulinski R.S."/>
            <person name="Bandarenka Y.V."/>
            <person name="Zhorov D.G."/>
            <person name="Warner D."/>
        </authorList>
    </citation>
    <scope>NUCLEOTIDE SEQUENCE [LARGE SCALE GENOMIC DNA]</scope>
    <source>
        <strain evidence="7">180601</strain>
        <tissue evidence="7">Whole Body</tissue>
    </source>
</reference>
<feature type="transmembrane region" description="Helical" evidence="5">
    <location>
        <begin position="189"/>
        <end position="212"/>
    </location>
</feature>